<evidence type="ECO:0000256" key="1">
    <source>
        <dbReference type="SAM" id="Coils"/>
    </source>
</evidence>
<feature type="coiled-coil region" evidence="1">
    <location>
        <begin position="146"/>
        <end position="173"/>
    </location>
</feature>
<dbReference type="Proteomes" id="UP001231941">
    <property type="component" value="Unassembled WGS sequence"/>
</dbReference>
<sequence>VITIPKTEETIRLERQIYSATQKMGVFGCFEVTIGWYGKERVDYITYDTKNIWRCYEIKVSVSDFRSKAHNTFCGHYNYYVMTRDLFEKVKDEIPSHIGVYVDGTSVKRAKKQELTVDIEILKNSLIRSLSRETEKIHKSENPNFVDMMNRRLNKETREKEKYRNQYWDLLTEVHEKYGANWKSG</sequence>
<keyword evidence="3" id="KW-1185">Reference proteome</keyword>
<organism evidence="2 3">
    <name type="scientific">Chengkuizengella axinellae</name>
    <dbReference type="NCBI Taxonomy" id="3064388"/>
    <lineage>
        <taxon>Bacteria</taxon>
        <taxon>Bacillati</taxon>
        <taxon>Bacillota</taxon>
        <taxon>Bacilli</taxon>
        <taxon>Bacillales</taxon>
        <taxon>Paenibacillaceae</taxon>
        <taxon>Chengkuizengella</taxon>
    </lineage>
</organism>
<feature type="non-terminal residue" evidence="2">
    <location>
        <position position="1"/>
    </location>
</feature>
<reference evidence="2 3" key="1">
    <citation type="submission" date="2023-08" db="EMBL/GenBank/DDBJ databases">
        <authorList>
            <person name="Park J.-S."/>
        </authorList>
    </citation>
    <scope>NUCLEOTIDE SEQUENCE [LARGE SCALE GENOMIC DNA]</scope>
    <source>
        <strain evidence="2 3">2205SS18-9</strain>
    </source>
</reference>
<dbReference type="RefSeq" id="WP_305994567.1">
    <property type="nucleotide sequence ID" value="NZ_JAVAMP010000054.1"/>
</dbReference>
<keyword evidence="1" id="KW-0175">Coiled coil</keyword>
<evidence type="ECO:0000313" key="3">
    <source>
        <dbReference type="Proteomes" id="UP001231941"/>
    </source>
</evidence>
<gene>
    <name evidence="2" type="ORF">Q5Y73_24615</name>
</gene>
<name>A0ABT9J6L2_9BACL</name>
<comment type="caution">
    <text evidence="2">The sequence shown here is derived from an EMBL/GenBank/DDBJ whole genome shotgun (WGS) entry which is preliminary data.</text>
</comment>
<accession>A0ABT9J6L2</accession>
<proteinExistence type="predicted"/>
<dbReference type="EMBL" id="JAVAMP010000054">
    <property type="protein sequence ID" value="MDP5277268.1"/>
    <property type="molecule type" value="Genomic_DNA"/>
</dbReference>
<evidence type="ECO:0000313" key="2">
    <source>
        <dbReference type="EMBL" id="MDP5277268.1"/>
    </source>
</evidence>
<protein>
    <submittedName>
        <fullName evidence="2">Uncharacterized protein</fullName>
    </submittedName>
</protein>